<organism evidence="2 3">
    <name type="scientific">Micromonospora sediminicola</name>
    <dbReference type="NCBI Taxonomy" id="946078"/>
    <lineage>
        <taxon>Bacteria</taxon>
        <taxon>Bacillati</taxon>
        <taxon>Actinomycetota</taxon>
        <taxon>Actinomycetes</taxon>
        <taxon>Micromonosporales</taxon>
        <taxon>Micromonosporaceae</taxon>
        <taxon>Micromonospora</taxon>
    </lineage>
</organism>
<gene>
    <name evidence="2" type="ORF">GA0070622_2929</name>
</gene>
<reference evidence="3" key="1">
    <citation type="submission" date="2016-06" db="EMBL/GenBank/DDBJ databases">
        <authorList>
            <person name="Varghese N."/>
            <person name="Submissions Spin"/>
        </authorList>
    </citation>
    <scope>NUCLEOTIDE SEQUENCE [LARGE SCALE GENOMIC DNA]</scope>
    <source>
        <strain evidence="3">DSM 45794</strain>
    </source>
</reference>
<sequence>MTNPDLDPDVYPPLDPREPIPDDADELLADTPGTLPEAPVEPMPDDGEAGGVPEPA</sequence>
<keyword evidence="3" id="KW-1185">Reference proteome</keyword>
<evidence type="ECO:0000256" key="1">
    <source>
        <dbReference type="SAM" id="MobiDB-lite"/>
    </source>
</evidence>
<dbReference type="RefSeq" id="WP_176710487.1">
    <property type="nucleotide sequence ID" value="NZ_FLRH01000003.1"/>
</dbReference>
<dbReference type="EMBL" id="FLRH01000003">
    <property type="protein sequence ID" value="SBT65914.1"/>
    <property type="molecule type" value="Genomic_DNA"/>
</dbReference>
<feature type="region of interest" description="Disordered" evidence="1">
    <location>
        <begin position="1"/>
        <end position="56"/>
    </location>
</feature>
<dbReference type="STRING" id="946078.GA0070622_2929"/>
<dbReference type="AlphaFoldDB" id="A0A1A9BAB3"/>
<accession>A0A1A9BAB3</accession>
<evidence type="ECO:0000313" key="3">
    <source>
        <dbReference type="Proteomes" id="UP000199558"/>
    </source>
</evidence>
<protein>
    <submittedName>
        <fullName evidence="2">Uncharacterized protein</fullName>
    </submittedName>
</protein>
<name>A0A1A9BAB3_9ACTN</name>
<dbReference type="Proteomes" id="UP000199558">
    <property type="component" value="Unassembled WGS sequence"/>
</dbReference>
<proteinExistence type="predicted"/>
<evidence type="ECO:0000313" key="2">
    <source>
        <dbReference type="EMBL" id="SBT65914.1"/>
    </source>
</evidence>